<dbReference type="InterPro" id="IPR039997">
    <property type="entry name" value="TFE"/>
</dbReference>
<dbReference type="RefSeq" id="XP_005761907.1">
    <property type="nucleotide sequence ID" value="XM_005761850.1"/>
</dbReference>
<evidence type="ECO:0000313" key="4">
    <source>
        <dbReference type="Proteomes" id="UP000013827"/>
    </source>
</evidence>
<dbReference type="Proteomes" id="UP000013827">
    <property type="component" value="Unassembled WGS sequence"/>
</dbReference>
<accession>A0A0D3IDZ3</accession>
<dbReference type="KEGG" id="ehx:EMIHUDRAFT_448377"/>
<feature type="compositionally biased region" description="Gly residues" evidence="1">
    <location>
        <begin position="261"/>
        <end position="271"/>
    </location>
</feature>
<dbReference type="SMART" id="SM00531">
    <property type="entry name" value="TFIIE"/>
    <property type="match status" value="1"/>
</dbReference>
<dbReference type="InterPro" id="IPR013083">
    <property type="entry name" value="Znf_RING/FYVE/PHD"/>
</dbReference>
<sequence length="360" mass="38373">MHAQDEDSTEAAFAHVARLTAETFFDLGEAKVMEALIQAPRTANGRRVLAARVQSCRRSPLLQLDEDVAARLHLGTKQVRQFLGRLHADRMVVRVRADGASKAQGADILEQKEGPLAAGDVRCFYGLDYSTLVDVVAYKLDAMERTIEADKRTANEVQLYRCGGCHTTIDSLSVNPWMMSSGSLQCEACGSELSEVDNSVKLREFEQRKEELADLLQLRAALCDVRDAEPPLYKRPLRVDPAASDASDGLVGGAGGSRSVGLGHAAGGGESTLGKSRGPAAAREATSAPPTSEAAAGDGAAGDAQAQAWEERVRAAAATVSESGASGLPMPFSAVTEEDQQRMTSEEFARYEELYAEAVG</sequence>
<dbReference type="GeneID" id="17255617"/>
<dbReference type="GO" id="GO:0005673">
    <property type="term" value="C:transcription factor TFIIE complex"/>
    <property type="evidence" value="ECO:0007669"/>
    <property type="project" value="TreeGrafter"/>
</dbReference>
<reference evidence="3" key="2">
    <citation type="submission" date="2024-10" db="UniProtKB">
        <authorList>
            <consortium name="EnsemblProtists"/>
        </authorList>
    </citation>
    <scope>IDENTIFICATION</scope>
</reference>
<dbReference type="AlphaFoldDB" id="A0A0D3IDZ3"/>
<dbReference type="InterPro" id="IPR002853">
    <property type="entry name" value="TFIIE_asu"/>
</dbReference>
<dbReference type="HOGENOM" id="CLU_770364_0_0_1"/>
<name>A0A0D3IDZ3_EMIH1</name>
<dbReference type="SUPFAM" id="SSF57783">
    <property type="entry name" value="Zinc beta-ribbon"/>
    <property type="match status" value="1"/>
</dbReference>
<protein>
    <recommendedName>
        <fullName evidence="2">Transcription initiation factor IIE subunit alpha N-terminal domain-containing protein</fullName>
    </recommendedName>
</protein>
<feature type="domain" description="Transcription initiation factor IIE subunit alpha N-terminal" evidence="2">
    <location>
        <begin position="43"/>
        <end position="207"/>
    </location>
</feature>
<dbReference type="PaxDb" id="2903-EOD09478"/>
<dbReference type="PANTHER" id="PTHR13097">
    <property type="entry name" value="TRANSCRIPTION INITIATION FACTOR IIE, ALPHA SUBUNIT"/>
    <property type="match status" value="1"/>
</dbReference>
<keyword evidence="4" id="KW-1185">Reference proteome</keyword>
<dbReference type="eggNOG" id="KOG2593">
    <property type="taxonomic scope" value="Eukaryota"/>
</dbReference>
<dbReference type="EnsemblProtists" id="EOD09478">
    <property type="protein sequence ID" value="EOD09478"/>
    <property type="gene ID" value="EMIHUDRAFT_448377"/>
</dbReference>
<dbReference type="STRING" id="2903.R1BI65"/>
<reference evidence="4" key="1">
    <citation type="journal article" date="2013" name="Nature">
        <title>Pan genome of the phytoplankton Emiliania underpins its global distribution.</title>
        <authorList>
            <person name="Read B.A."/>
            <person name="Kegel J."/>
            <person name="Klute M.J."/>
            <person name="Kuo A."/>
            <person name="Lefebvre S.C."/>
            <person name="Maumus F."/>
            <person name="Mayer C."/>
            <person name="Miller J."/>
            <person name="Monier A."/>
            <person name="Salamov A."/>
            <person name="Young J."/>
            <person name="Aguilar M."/>
            <person name="Claverie J.M."/>
            <person name="Frickenhaus S."/>
            <person name="Gonzalez K."/>
            <person name="Herman E.K."/>
            <person name="Lin Y.C."/>
            <person name="Napier J."/>
            <person name="Ogata H."/>
            <person name="Sarno A.F."/>
            <person name="Shmutz J."/>
            <person name="Schroeder D."/>
            <person name="de Vargas C."/>
            <person name="Verret F."/>
            <person name="von Dassow P."/>
            <person name="Valentin K."/>
            <person name="Van de Peer Y."/>
            <person name="Wheeler G."/>
            <person name="Dacks J.B."/>
            <person name="Delwiche C.F."/>
            <person name="Dyhrman S.T."/>
            <person name="Glockner G."/>
            <person name="John U."/>
            <person name="Richards T."/>
            <person name="Worden A.Z."/>
            <person name="Zhang X."/>
            <person name="Grigoriev I.V."/>
            <person name="Allen A.E."/>
            <person name="Bidle K."/>
            <person name="Borodovsky M."/>
            <person name="Bowler C."/>
            <person name="Brownlee C."/>
            <person name="Cock J.M."/>
            <person name="Elias M."/>
            <person name="Gladyshev V.N."/>
            <person name="Groth M."/>
            <person name="Guda C."/>
            <person name="Hadaegh A."/>
            <person name="Iglesias-Rodriguez M.D."/>
            <person name="Jenkins J."/>
            <person name="Jones B.M."/>
            <person name="Lawson T."/>
            <person name="Leese F."/>
            <person name="Lindquist E."/>
            <person name="Lobanov A."/>
            <person name="Lomsadze A."/>
            <person name="Malik S.B."/>
            <person name="Marsh M.E."/>
            <person name="Mackinder L."/>
            <person name="Mock T."/>
            <person name="Mueller-Roeber B."/>
            <person name="Pagarete A."/>
            <person name="Parker M."/>
            <person name="Probert I."/>
            <person name="Quesneville H."/>
            <person name="Raines C."/>
            <person name="Rensing S.A."/>
            <person name="Riano-Pachon D.M."/>
            <person name="Richier S."/>
            <person name="Rokitta S."/>
            <person name="Shiraiwa Y."/>
            <person name="Soanes D.M."/>
            <person name="van der Giezen M."/>
            <person name="Wahlund T.M."/>
            <person name="Williams B."/>
            <person name="Wilson W."/>
            <person name="Wolfe G."/>
            <person name="Wurch L.L."/>
        </authorList>
    </citation>
    <scope>NUCLEOTIDE SEQUENCE</scope>
</reference>
<dbReference type="PANTHER" id="PTHR13097:SF7">
    <property type="entry name" value="GENERAL TRANSCRIPTION FACTOR IIE SUBUNIT 1"/>
    <property type="match status" value="1"/>
</dbReference>
<feature type="region of interest" description="Disordered" evidence="1">
    <location>
        <begin position="261"/>
        <end position="345"/>
    </location>
</feature>
<evidence type="ECO:0000259" key="2">
    <source>
        <dbReference type="SMART" id="SM00531"/>
    </source>
</evidence>
<proteinExistence type="predicted"/>
<dbReference type="Gene3D" id="3.30.40.10">
    <property type="entry name" value="Zinc/RING finger domain, C3HC4 (zinc finger)"/>
    <property type="match status" value="1"/>
</dbReference>
<feature type="compositionally biased region" description="Low complexity" evidence="1">
    <location>
        <begin position="284"/>
        <end position="308"/>
    </location>
</feature>
<evidence type="ECO:0000256" key="1">
    <source>
        <dbReference type="SAM" id="MobiDB-lite"/>
    </source>
</evidence>
<organism evidence="3 4">
    <name type="scientific">Emiliania huxleyi (strain CCMP1516)</name>
    <dbReference type="NCBI Taxonomy" id="280463"/>
    <lineage>
        <taxon>Eukaryota</taxon>
        <taxon>Haptista</taxon>
        <taxon>Haptophyta</taxon>
        <taxon>Prymnesiophyceae</taxon>
        <taxon>Isochrysidales</taxon>
        <taxon>Noelaerhabdaceae</taxon>
        <taxon>Emiliania</taxon>
    </lineage>
</organism>
<dbReference type="GO" id="GO:0006367">
    <property type="term" value="P:transcription initiation at RNA polymerase II promoter"/>
    <property type="evidence" value="ECO:0007669"/>
    <property type="project" value="InterPro"/>
</dbReference>
<evidence type="ECO:0000313" key="3">
    <source>
        <dbReference type="EnsemblProtists" id="EOD09478"/>
    </source>
</evidence>